<evidence type="ECO:0000313" key="1">
    <source>
        <dbReference type="EMBL" id="MCB5196530.1"/>
    </source>
</evidence>
<evidence type="ECO:0000313" key="2">
    <source>
        <dbReference type="Proteomes" id="UP001198034"/>
    </source>
</evidence>
<dbReference type="Gene3D" id="1.25.40.10">
    <property type="entry name" value="Tetratricopeptide repeat domain"/>
    <property type="match status" value="1"/>
</dbReference>
<reference evidence="1 2" key="1">
    <citation type="submission" date="2021-10" db="EMBL/GenBank/DDBJ databases">
        <authorList>
            <person name="Chen M."/>
        </authorList>
    </citation>
    <scope>NUCLEOTIDE SEQUENCE [LARGE SCALE GENOMIC DNA]</scope>
    <source>
        <strain evidence="1 2">H3-26</strain>
    </source>
</reference>
<dbReference type="SUPFAM" id="SSF48452">
    <property type="entry name" value="TPR-like"/>
    <property type="match status" value="2"/>
</dbReference>
<dbReference type="InterPro" id="IPR011990">
    <property type="entry name" value="TPR-like_helical_dom_sf"/>
</dbReference>
<dbReference type="EMBL" id="JAJAWG010000005">
    <property type="protein sequence ID" value="MCB5196530.1"/>
    <property type="molecule type" value="Genomic_DNA"/>
</dbReference>
<organism evidence="1 2">
    <name type="scientific">Deefgea salmonis</name>
    <dbReference type="NCBI Taxonomy" id="2875502"/>
    <lineage>
        <taxon>Bacteria</taxon>
        <taxon>Pseudomonadati</taxon>
        <taxon>Pseudomonadota</taxon>
        <taxon>Betaproteobacteria</taxon>
        <taxon>Neisseriales</taxon>
        <taxon>Chitinibacteraceae</taxon>
        <taxon>Deefgea</taxon>
    </lineage>
</organism>
<dbReference type="Proteomes" id="UP001198034">
    <property type="component" value="Unassembled WGS sequence"/>
</dbReference>
<dbReference type="SMART" id="SM00028">
    <property type="entry name" value="TPR"/>
    <property type="match status" value="4"/>
</dbReference>
<gene>
    <name evidence="1" type="ORF">LG219_09640</name>
</gene>
<name>A0ABS8BLD3_9NEIS</name>
<sequence>MIELQLTEQVMRQQRVLAVAQSMFLEPVGARSQCLVLLDEARAVFDAPCLIDCAVLLSQIEDQLGDLNQAIRCLTEALVYAEEFKQTQRMPEILEQIGRCYYSQACYPQALEHWQQCAVLCGKQAAFLKTRSLALIGLGQICDAGGDYVLAEQMQRLAHGLLADHADVFLLVKAQINWAVSLKKIGEIAAATALLRDALHQCLQQNLPHYAATSSYRLAEIKLETGDLITAEGLIADGLAIVASTPYHWAEANLLALSAQLIAKKGQPLSALAMIQRGLLIAKTDGLRHLEMRLSEQAERYARSTGQFELADDLARRVNFILLHLNAAMVPNISPNLSGLSELLI</sequence>
<accession>A0ABS8BLD3</accession>
<keyword evidence="2" id="KW-1185">Reference proteome</keyword>
<protein>
    <recommendedName>
        <fullName evidence="3">Tetratricopeptide repeat protein</fullName>
    </recommendedName>
</protein>
<evidence type="ECO:0008006" key="3">
    <source>
        <dbReference type="Google" id="ProtNLM"/>
    </source>
</evidence>
<dbReference type="InterPro" id="IPR019734">
    <property type="entry name" value="TPR_rpt"/>
</dbReference>
<proteinExistence type="predicted"/>
<comment type="caution">
    <text evidence="1">The sequence shown here is derived from an EMBL/GenBank/DDBJ whole genome shotgun (WGS) entry which is preliminary data.</text>
</comment>
<dbReference type="RefSeq" id="WP_226764277.1">
    <property type="nucleotide sequence ID" value="NZ_JAJAWG010000005.1"/>
</dbReference>